<evidence type="ECO:0000313" key="3">
    <source>
        <dbReference type="EMBL" id="QHT73810.1"/>
    </source>
</evidence>
<dbReference type="PROSITE" id="PS51194">
    <property type="entry name" value="HELICASE_CTER"/>
    <property type="match status" value="1"/>
</dbReference>
<proteinExistence type="predicted"/>
<protein>
    <recommendedName>
        <fullName evidence="4">Helicase ATP-binding domain-containing protein</fullName>
    </recommendedName>
</protein>
<dbReference type="Pfam" id="PF00271">
    <property type="entry name" value="Helicase_C"/>
    <property type="match status" value="1"/>
</dbReference>
<dbReference type="GO" id="GO:0005524">
    <property type="term" value="F:ATP binding"/>
    <property type="evidence" value="ECO:0007669"/>
    <property type="project" value="InterPro"/>
</dbReference>
<evidence type="ECO:0000259" key="1">
    <source>
        <dbReference type="PROSITE" id="PS51192"/>
    </source>
</evidence>
<dbReference type="PANTHER" id="PTHR10799">
    <property type="entry name" value="SNF2/RAD54 HELICASE FAMILY"/>
    <property type="match status" value="1"/>
</dbReference>
<evidence type="ECO:0000259" key="2">
    <source>
        <dbReference type="PROSITE" id="PS51194"/>
    </source>
</evidence>
<dbReference type="Pfam" id="PF00176">
    <property type="entry name" value="SNF2-rel_dom"/>
    <property type="match status" value="1"/>
</dbReference>
<evidence type="ECO:0008006" key="4">
    <source>
        <dbReference type="Google" id="ProtNLM"/>
    </source>
</evidence>
<accession>A0A6C0H0A3</accession>
<dbReference type="AlphaFoldDB" id="A0A6C0H0A3"/>
<feature type="domain" description="Helicase C-terminal" evidence="2">
    <location>
        <begin position="387"/>
        <end position="565"/>
    </location>
</feature>
<dbReference type="InterPro" id="IPR027417">
    <property type="entry name" value="P-loop_NTPase"/>
</dbReference>
<sequence>MSVDTDNSNGIYLDRSKIKYPIIDDLDFREKIGKIFKQYKIKNEKKSLKDICYPTKFTFQNPQIFVSDFINPNTNYKSLLIYHKIGAGKTCAGVKICEEWKNKKNIIVVVPASLVGNFYKELRSECAGEEYLTTKERKRLGELNPDKKEYTDILDKAKQRIDKYYNIMSYHKFVNLATEKKINLKNSLILIDEVQNIVSETGTFYKTFMKAIYSAPSDLRIVLLSATPIFDQPMELGLTLNLLRPKIEFPVGSKFNEMFIKTKKNKSGETIYEVKNVNKLKNMLNGYISYFKGAPDHVFPKKNLKLVKCIMSRYQYEAYRTVMEQEGFGRFGDSDILDLPNNFLIGPRIISNVAFPNKGINEEGFDSFKGKSLDYEMLKIYSIKFYKIMKKIKSCKGTVFVYSNFKEYGGLKSFIKVLEYHKYKDFKDHGKGKLRYAIWSGDESAEVKENIKDFFNKKENVDGSMLKVLLGSPAIKEGVSLLRVKQVHIMEPYWNMSRLEQVIGRAIRFCSHKDVISEEREVKVYIYIATGLKNSEITVDKHIMDLAFKKKELTDQFELVMRDMAVDRYLFQK</sequence>
<name>A0A6C0H0A3_9ZZZZ</name>
<dbReference type="SUPFAM" id="SSF52540">
    <property type="entry name" value="P-loop containing nucleoside triphosphate hydrolases"/>
    <property type="match status" value="2"/>
</dbReference>
<dbReference type="SMART" id="SM00490">
    <property type="entry name" value="HELICc"/>
    <property type="match status" value="1"/>
</dbReference>
<dbReference type="InterPro" id="IPR014001">
    <property type="entry name" value="Helicase_ATP-bd"/>
</dbReference>
<dbReference type="SMART" id="SM00487">
    <property type="entry name" value="DEXDc"/>
    <property type="match status" value="1"/>
</dbReference>
<feature type="domain" description="Helicase ATP-binding" evidence="1">
    <location>
        <begin position="70"/>
        <end position="246"/>
    </location>
</feature>
<dbReference type="InterPro" id="IPR000330">
    <property type="entry name" value="SNF2_N"/>
</dbReference>
<reference evidence="3" key="1">
    <citation type="journal article" date="2020" name="Nature">
        <title>Giant virus diversity and host interactions through global metagenomics.</title>
        <authorList>
            <person name="Schulz F."/>
            <person name="Roux S."/>
            <person name="Paez-Espino D."/>
            <person name="Jungbluth S."/>
            <person name="Walsh D.A."/>
            <person name="Denef V.J."/>
            <person name="McMahon K.D."/>
            <person name="Konstantinidis K.T."/>
            <person name="Eloe-Fadrosh E.A."/>
            <person name="Kyrpides N.C."/>
            <person name="Woyke T."/>
        </authorList>
    </citation>
    <scope>NUCLEOTIDE SEQUENCE</scope>
    <source>
        <strain evidence="3">GVMAG-M-3300023179-4</strain>
    </source>
</reference>
<dbReference type="EMBL" id="MN739832">
    <property type="protein sequence ID" value="QHT73810.1"/>
    <property type="molecule type" value="Genomic_DNA"/>
</dbReference>
<dbReference type="PROSITE" id="PS51192">
    <property type="entry name" value="HELICASE_ATP_BIND_1"/>
    <property type="match status" value="1"/>
</dbReference>
<dbReference type="Gene3D" id="3.40.50.300">
    <property type="entry name" value="P-loop containing nucleotide triphosphate hydrolases"/>
    <property type="match status" value="2"/>
</dbReference>
<dbReference type="InterPro" id="IPR001650">
    <property type="entry name" value="Helicase_C-like"/>
</dbReference>
<organism evidence="3">
    <name type="scientific">viral metagenome</name>
    <dbReference type="NCBI Taxonomy" id="1070528"/>
    <lineage>
        <taxon>unclassified sequences</taxon>
        <taxon>metagenomes</taxon>
        <taxon>organismal metagenomes</taxon>
    </lineage>
</organism>